<protein>
    <submittedName>
        <fullName evidence="5">Diguanylate cyclase (GGDEF)-like protein</fullName>
    </submittedName>
</protein>
<keyword evidence="6" id="KW-1185">Reference proteome</keyword>
<keyword evidence="2" id="KW-0472">Membrane</keyword>
<dbReference type="SUPFAM" id="SSF141868">
    <property type="entry name" value="EAL domain-like"/>
    <property type="match status" value="1"/>
</dbReference>
<comment type="caution">
    <text evidence="5">The sequence shown here is derived from an EMBL/GenBank/DDBJ whole genome shotgun (WGS) entry which is preliminary data.</text>
</comment>
<dbReference type="PANTHER" id="PTHR44757:SF2">
    <property type="entry name" value="BIOFILM ARCHITECTURE MAINTENANCE PROTEIN MBAA"/>
    <property type="match status" value="1"/>
</dbReference>
<feature type="domain" description="GGDEF" evidence="4">
    <location>
        <begin position="131"/>
        <end position="264"/>
    </location>
</feature>
<proteinExistence type="predicted"/>
<dbReference type="InterPro" id="IPR000160">
    <property type="entry name" value="GGDEF_dom"/>
</dbReference>
<keyword evidence="2" id="KW-0812">Transmembrane</keyword>
<dbReference type="CDD" id="cd01948">
    <property type="entry name" value="EAL"/>
    <property type="match status" value="1"/>
</dbReference>
<dbReference type="InterPro" id="IPR029787">
    <property type="entry name" value="Nucleotide_cyclase"/>
</dbReference>
<dbReference type="InterPro" id="IPR001633">
    <property type="entry name" value="EAL_dom"/>
</dbReference>
<name>A0A839Z327_9SPHN</name>
<dbReference type="Pfam" id="PF00563">
    <property type="entry name" value="EAL"/>
    <property type="match status" value="1"/>
</dbReference>
<dbReference type="PANTHER" id="PTHR44757">
    <property type="entry name" value="DIGUANYLATE CYCLASE DGCP"/>
    <property type="match status" value="1"/>
</dbReference>
<dbReference type="InterPro" id="IPR035919">
    <property type="entry name" value="EAL_sf"/>
</dbReference>
<accession>A0A839Z327</accession>
<dbReference type="PROSITE" id="PS50883">
    <property type="entry name" value="EAL"/>
    <property type="match status" value="1"/>
</dbReference>
<dbReference type="Pfam" id="PF00990">
    <property type="entry name" value="GGDEF"/>
    <property type="match status" value="1"/>
</dbReference>
<dbReference type="EMBL" id="JACICF010000001">
    <property type="protein sequence ID" value="MBB3764173.1"/>
    <property type="molecule type" value="Genomic_DNA"/>
</dbReference>
<dbReference type="RefSeq" id="WP_183933455.1">
    <property type="nucleotide sequence ID" value="NZ_JACICF010000001.1"/>
</dbReference>
<dbReference type="SMART" id="SM00052">
    <property type="entry name" value="EAL"/>
    <property type="match status" value="1"/>
</dbReference>
<feature type="domain" description="EAL" evidence="3">
    <location>
        <begin position="274"/>
        <end position="524"/>
    </location>
</feature>
<evidence type="ECO:0000259" key="4">
    <source>
        <dbReference type="PROSITE" id="PS50887"/>
    </source>
</evidence>
<gene>
    <name evidence="5" type="ORF">FHS50_001196</name>
</gene>
<dbReference type="Proteomes" id="UP000578569">
    <property type="component" value="Unassembled WGS sequence"/>
</dbReference>
<dbReference type="Gene3D" id="3.20.20.450">
    <property type="entry name" value="EAL domain"/>
    <property type="match status" value="1"/>
</dbReference>
<feature type="transmembrane region" description="Helical" evidence="2">
    <location>
        <begin position="20"/>
        <end position="39"/>
    </location>
</feature>
<evidence type="ECO:0000313" key="6">
    <source>
        <dbReference type="Proteomes" id="UP000578569"/>
    </source>
</evidence>
<evidence type="ECO:0000313" key="5">
    <source>
        <dbReference type="EMBL" id="MBB3764173.1"/>
    </source>
</evidence>
<dbReference type="SMART" id="SM00267">
    <property type="entry name" value="GGDEF"/>
    <property type="match status" value="1"/>
</dbReference>
<dbReference type="CDD" id="cd01949">
    <property type="entry name" value="GGDEF"/>
    <property type="match status" value="1"/>
</dbReference>
<evidence type="ECO:0000256" key="2">
    <source>
        <dbReference type="SAM" id="Phobius"/>
    </source>
</evidence>
<dbReference type="InterPro" id="IPR043128">
    <property type="entry name" value="Rev_trsase/Diguanyl_cyclase"/>
</dbReference>
<dbReference type="Gene3D" id="3.30.70.270">
    <property type="match status" value="1"/>
</dbReference>
<reference evidence="5 6" key="1">
    <citation type="submission" date="2020-08" db="EMBL/GenBank/DDBJ databases">
        <title>Genomic Encyclopedia of Type Strains, Phase IV (KMG-IV): sequencing the most valuable type-strain genomes for metagenomic binning, comparative biology and taxonomic classification.</title>
        <authorList>
            <person name="Goeker M."/>
        </authorList>
    </citation>
    <scope>NUCLEOTIDE SEQUENCE [LARGE SCALE GENOMIC DNA]</scope>
    <source>
        <strain evidence="5 6">DSM 24194</strain>
    </source>
</reference>
<dbReference type="PROSITE" id="PS50887">
    <property type="entry name" value="GGDEF"/>
    <property type="match status" value="1"/>
</dbReference>
<feature type="region of interest" description="Disordered" evidence="1">
    <location>
        <begin position="519"/>
        <end position="538"/>
    </location>
</feature>
<organism evidence="5 6">
    <name type="scientific">Sphingomicrobium lutaoense</name>
    <dbReference type="NCBI Taxonomy" id="515949"/>
    <lineage>
        <taxon>Bacteria</taxon>
        <taxon>Pseudomonadati</taxon>
        <taxon>Pseudomonadota</taxon>
        <taxon>Alphaproteobacteria</taxon>
        <taxon>Sphingomonadales</taxon>
        <taxon>Sphingomonadaceae</taxon>
        <taxon>Sphingomicrobium</taxon>
    </lineage>
</organism>
<evidence type="ECO:0000259" key="3">
    <source>
        <dbReference type="PROSITE" id="PS50883"/>
    </source>
</evidence>
<dbReference type="InterPro" id="IPR052155">
    <property type="entry name" value="Biofilm_reg_signaling"/>
</dbReference>
<sequence>MTRKKLLSSLNAKVPRTGRVPRDMFVLGILVSAVALLMWNGSYFFGYLSRAEGGFTGELQISSTTLTLNVALILFGWRYYVDLQQEIAKRAESEERAAIMASTDGMTGLLNRRGFSERAELLRETAMNEGLQLAVISMQLNRFKQVNDRHGFDVGDELLRRIATSLSDTVGPERALARISGDEFAVISTIQADGREEANALAGAMLGVATAPIMIDKTLVNVGAFIGIAAAGPEEVGVRDLLRRADIAQAHGRQGRMARPVWFNDAMERELFVHNEIEQGIRAGLGHGQFLPYFEPQVDLKTGQIRGFEVLARWHHPISGVVQPGRFIPVAEEHGLIDQLSEEIFRQALSHAADWPSDIQLSINISPSQLADSWIAQKLVRILTETGFPANRLTVEITESSLFSDLEMARAIVNSLKNQGIRLALDDFGTGFSSLSHLRELPFNSIKMDRTFVRTIHEDREAEAIVRAVTTLAEAIKIPVTVEGIENAETHEKVSTLGCTLGQGWFFGKPVPAHQADQLLRTSDTPDVSTPAAKSASA</sequence>
<evidence type="ECO:0000256" key="1">
    <source>
        <dbReference type="SAM" id="MobiDB-lite"/>
    </source>
</evidence>
<dbReference type="AlphaFoldDB" id="A0A839Z327"/>
<keyword evidence="2" id="KW-1133">Transmembrane helix</keyword>
<dbReference type="NCBIfam" id="TIGR00254">
    <property type="entry name" value="GGDEF"/>
    <property type="match status" value="1"/>
</dbReference>
<dbReference type="SUPFAM" id="SSF55073">
    <property type="entry name" value="Nucleotide cyclase"/>
    <property type="match status" value="1"/>
</dbReference>